<dbReference type="InterPro" id="IPR018060">
    <property type="entry name" value="HTH_AraC"/>
</dbReference>
<organism evidence="5 6">
    <name type="scientific">Lutibaculum baratangense AMV1</name>
    <dbReference type="NCBI Taxonomy" id="631454"/>
    <lineage>
        <taxon>Bacteria</taxon>
        <taxon>Pseudomonadati</taxon>
        <taxon>Pseudomonadota</taxon>
        <taxon>Alphaproteobacteria</taxon>
        <taxon>Hyphomicrobiales</taxon>
        <taxon>Tepidamorphaceae</taxon>
        <taxon>Lutibaculum</taxon>
    </lineage>
</organism>
<evidence type="ECO:0000313" key="6">
    <source>
        <dbReference type="Proteomes" id="UP000017819"/>
    </source>
</evidence>
<dbReference type="GO" id="GO:0043565">
    <property type="term" value="F:sequence-specific DNA binding"/>
    <property type="evidence" value="ECO:0007669"/>
    <property type="project" value="InterPro"/>
</dbReference>
<dbReference type="EMBL" id="AWXZ01000040">
    <property type="protein sequence ID" value="ESR22848.1"/>
    <property type="molecule type" value="Genomic_DNA"/>
</dbReference>
<dbReference type="STRING" id="631454.N177_3985"/>
<dbReference type="OrthoDB" id="9802263at2"/>
<keyword evidence="3" id="KW-0804">Transcription</keyword>
<evidence type="ECO:0000313" key="5">
    <source>
        <dbReference type="EMBL" id="ESR22848.1"/>
    </source>
</evidence>
<dbReference type="PANTHER" id="PTHR46796:SF7">
    <property type="entry name" value="ARAC FAMILY TRANSCRIPTIONAL REGULATOR"/>
    <property type="match status" value="1"/>
</dbReference>
<dbReference type="SMART" id="SM00342">
    <property type="entry name" value="HTH_ARAC"/>
    <property type="match status" value="1"/>
</dbReference>
<dbReference type="PATRIC" id="fig|631454.5.peg.3937"/>
<dbReference type="Proteomes" id="UP000017819">
    <property type="component" value="Unassembled WGS sequence"/>
</dbReference>
<keyword evidence="2" id="KW-0238">DNA-binding</keyword>
<gene>
    <name evidence="5" type="ORF">N177_3985</name>
</gene>
<keyword evidence="1" id="KW-0805">Transcription regulation</keyword>
<dbReference type="Pfam" id="PF12852">
    <property type="entry name" value="Cupin_6"/>
    <property type="match status" value="1"/>
</dbReference>
<sequence>MLDRTSGPDTSSSGDPLSDLLMGMRLRGASYGKLSFSPPFGVAFARSDHARFHFVAHGEALLRTADGDVLSISSGDAVLFPRGEPHALISSKEVRTRPYEEFETVPLCSGVCAIEARSAETCRTKDVLIFTASMEFELGTMHPLIELMPPFLFVCSLLGRQPEIRPLLEAMEREMTEERVGSAGILARLADVVAASVVRGWVERGCGNATGWVAALRDERLGRVLAALHREPGRDWTLAEMAATMGCSRSVFAERFAAATGTTPLRYLSALRMRLASEWIGRERMPIDLVARRLGYRSQAAFSRAYRRLTGHPPGQARRLNGQRG</sequence>
<accession>V4T8F1</accession>
<dbReference type="Pfam" id="PF12833">
    <property type="entry name" value="HTH_18"/>
    <property type="match status" value="1"/>
</dbReference>
<dbReference type="InterPro" id="IPR011051">
    <property type="entry name" value="RmlC_Cupin_sf"/>
</dbReference>
<keyword evidence="6" id="KW-1185">Reference proteome</keyword>
<dbReference type="SUPFAM" id="SSF46689">
    <property type="entry name" value="Homeodomain-like"/>
    <property type="match status" value="2"/>
</dbReference>
<protein>
    <submittedName>
        <fullName evidence="5">Transcriptional regulator, AraC family</fullName>
    </submittedName>
</protein>
<dbReference type="GO" id="GO:0003700">
    <property type="term" value="F:DNA-binding transcription factor activity"/>
    <property type="evidence" value="ECO:0007669"/>
    <property type="project" value="InterPro"/>
</dbReference>
<dbReference type="eggNOG" id="COG2207">
    <property type="taxonomic scope" value="Bacteria"/>
</dbReference>
<feature type="domain" description="HTH araC/xylS-type" evidence="4">
    <location>
        <begin position="222"/>
        <end position="320"/>
    </location>
</feature>
<evidence type="ECO:0000259" key="4">
    <source>
        <dbReference type="PROSITE" id="PS01124"/>
    </source>
</evidence>
<dbReference type="PANTHER" id="PTHR46796">
    <property type="entry name" value="HTH-TYPE TRANSCRIPTIONAL ACTIVATOR RHAS-RELATED"/>
    <property type="match status" value="1"/>
</dbReference>
<dbReference type="PROSITE" id="PS01124">
    <property type="entry name" value="HTH_ARAC_FAMILY_2"/>
    <property type="match status" value="1"/>
</dbReference>
<dbReference type="RefSeq" id="WP_023434094.1">
    <property type="nucleotide sequence ID" value="NZ_AWXZ01000040.1"/>
</dbReference>
<dbReference type="Gene3D" id="1.10.10.60">
    <property type="entry name" value="Homeodomain-like"/>
    <property type="match status" value="1"/>
</dbReference>
<name>V4T8F1_9HYPH</name>
<reference evidence="5 6" key="1">
    <citation type="journal article" date="2014" name="Genome Announc.">
        <title>Draft Genome Sequence of Lutibaculum baratangense Strain AMV1T, Isolated from a Mud Volcano in Andamans, India.</title>
        <authorList>
            <person name="Singh A."/>
            <person name="Sreenivas A."/>
            <person name="Sathyanarayana Reddy G."/>
            <person name="Pinnaka A.K."/>
            <person name="Shivaji S."/>
        </authorList>
    </citation>
    <scope>NUCLEOTIDE SEQUENCE [LARGE SCALE GENOMIC DNA]</scope>
    <source>
        <strain evidence="5 6">AMV1</strain>
    </source>
</reference>
<dbReference type="InterPro" id="IPR032783">
    <property type="entry name" value="AraC_lig"/>
</dbReference>
<evidence type="ECO:0000256" key="2">
    <source>
        <dbReference type="ARBA" id="ARBA00023125"/>
    </source>
</evidence>
<evidence type="ECO:0000256" key="1">
    <source>
        <dbReference type="ARBA" id="ARBA00023015"/>
    </source>
</evidence>
<comment type="caution">
    <text evidence="5">The sequence shown here is derived from an EMBL/GenBank/DDBJ whole genome shotgun (WGS) entry which is preliminary data.</text>
</comment>
<dbReference type="InterPro" id="IPR009057">
    <property type="entry name" value="Homeodomain-like_sf"/>
</dbReference>
<proteinExistence type="predicted"/>
<dbReference type="InterPro" id="IPR050204">
    <property type="entry name" value="AraC_XylS_family_regulators"/>
</dbReference>
<dbReference type="SUPFAM" id="SSF51182">
    <property type="entry name" value="RmlC-like cupins"/>
    <property type="match status" value="1"/>
</dbReference>
<evidence type="ECO:0000256" key="3">
    <source>
        <dbReference type="ARBA" id="ARBA00023163"/>
    </source>
</evidence>
<dbReference type="AlphaFoldDB" id="V4T8F1"/>